<dbReference type="Gene3D" id="2.60.40.10">
    <property type="entry name" value="Immunoglobulins"/>
    <property type="match status" value="1"/>
</dbReference>
<accession>A0A3E1NWQ1</accession>
<organism evidence="1 2">
    <name type="scientific">Chitinophaga silvisoli</name>
    <dbReference type="NCBI Taxonomy" id="2291814"/>
    <lineage>
        <taxon>Bacteria</taxon>
        <taxon>Pseudomonadati</taxon>
        <taxon>Bacteroidota</taxon>
        <taxon>Chitinophagia</taxon>
        <taxon>Chitinophagales</taxon>
        <taxon>Chitinophagaceae</taxon>
        <taxon>Chitinophaga</taxon>
    </lineage>
</organism>
<dbReference type="AlphaFoldDB" id="A0A3E1NWQ1"/>
<dbReference type="Proteomes" id="UP000261174">
    <property type="component" value="Unassembled WGS sequence"/>
</dbReference>
<gene>
    <name evidence="1" type="ORF">DXN04_22015</name>
</gene>
<sequence>MTVQLPPTGVLQMAQLWNMLLVSTSSSPILVKIEMRMKDVATNQPILTGFSRTITLNKGVRQIQAGDVTPVTYEYLSTAADRTQNGLLTAGNYIACYSVFLLSGDALSLLAEDCLAFAVEPVSPPLLNSPEDQSIVDGNLPQFSWIPPAPLSIFSDLNYDFVIVELRNGQSTAEAIQQNIPVYKSVHNKNLFVNYPVSALALDTAKKYAWTVTAKNGSTFAAQTETWTFRIKGAAAEKMVNETAAYILLKKELDATQFTCSGPLQVGYSNDAGDTTVNYEILSLGAGGGVIQSGKLSLTRGQNQLKVVLKGLTNDQYYLFRLQNNRKEYWNAKFIYNNK</sequence>
<evidence type="ECO:0000313" key="1">
    <source>
        <dbReference type="EMBL" id="RFM32367.1"/>
    </source>
</evidence>
<protein>
    <submittedName>
        <fullName evidence="1">Uncharacterized protein</fullName>
    </submittedName>
</protein>
<keyword evidence="2" id="KW-1185">Reference proteome</keyword>
<reference evidence="1 2" key="1">
    <citation type="submission" date="2018-08" db="EMBL/GenBank/DDBJ databases">
        <title>Chitinophaga sp. K20C18050901, a novel bacterium isolated from forest soil.</title>
        <authorList>
            <person name="Wang C."/>
        </authorList>
    </citation>
    <scope>NUCLEOTIDE SEQUENCE [LARGE SCALE GENOMIC DNA]</scope>
    <source>
        <strain evidence="1 2">K20C18050901</strain>
    </source>
</reference>
<name>A0A3E1NWQ1_9BACT</name>
<dbReference type="InterPro" id="IPR013783">
    <property type="entry name" value="Ig-like_fold"/>
</dbReference>
<dbReference type="EMBL" id="QTJV01000009">
    <property type="protein sequence ID" value="RFM32367.1"/>
    <property type="molecule type" value="Genomic_DNA"/>
</dbReference>
<evidence type="ECO:0000313" key="2">
    <source>
        <dbReference type="Proteomes" id="UP000261174"/>
    </source>
</evidence>
<comment type="caution">
    <text evidence="1">The sequence shown here is derived from an EMBL/GenBank/DDBJ whole genome shotgun (WGS) entry which is preliminary data.</text>
</comment>
<proteinExistence type="predicted"/>